<evidence type="ECO:0000256" key="12">
    <source>
        <dbReference type="SAM" id="MobiDB-lite"/>
    </source>
</evidence>
<keyword evidence="8 11" id="KW-0238">DNA-binding</keyword>
<keyword evidence="4 11" id="KW-0479">Metal-binding</keyword>
<dbReference type="GO" id="GO:0045892">
    <property type="term" value="P:negative regulation of DNA-templated transcription"/>
    <property type="evidence" value="ECO:0007669"/>
    <property type="project" value="TreeGrafter"/>
</dbReference>
<dbReference type="PROSITE" id="PS51674">
    <property type="entry name" value="4FE4S_WBL"/>
    <property type="match status" value="1"/>
</dbReference>
<evidence type="ECO:0000256" key="9">
    <source>
        <dbReference type="ARBA" id="ARBA00023157"/>
    </source>
</evidence>
<keyword evidence="9 11" id="KW-1015">Disulfide bond</keyword>
<keyword evidence="6 11" id="KW-0411">Iron-sulfur</keyword>
<evidence type="ECO:0000256" key="2">
    <source>
        <dbReference type="ARBA" id="ARBA00006597"/>
    </source>
</evidence>
<dbReference type="Proteomes" id="UP000199063">
    <property type="component" value="Unassembled WGS sequence"/>
</dbReference>
<dbReference type="GO" id="GO:0051539">
    <property type="term" value="F:4 iron, 4 sulfur cluster binding"/>
    <property type="evidence" value="ECO:0007669"/>
    <property type="project" value="UniProtKB-UniRule"/>
</dbReference>
<evidence type="ECO:0000256" key="6">
    <source>
        <dbReference type="ARBA" id="ARBA00023014"/>
    </source>
</evidence>
<comment type="subcellular location">
    <subcellularLocation>
        <location evidence="1 11">Cytoplasm</location>
    </subcellularLocation>
</comment>
<dbReference type="HAMAP" id="MF_01479">
    <property type="entry name" value="WhiB"/>
    <property type="match status" value="1"/>
</dbReference>
<reference evidence="15" key="1">
    <citation type="submission" date="2016-10" db="EMBL/GenBank/DDBJ databases">
        <authorList>
            <person name="Varghese N."/>
            <person name="Submissions S."/>
        </authorList>
    </citation>
    <scope>NUCLEOTIDE SEQUENCE [LARGE SCALE GENOMIC DNA]</scope>
    <source>
        <strain evidence="15">CGMCC 4.7042</strain>
    </source>
</reference>
<evidence type="ECO:0000256" key="11">
    <source>
        <dbReference type="HAMAP-Rule" id="MF_01479"/>
    </source>
</evidence>
<dbReference type="GO" id="GO:0035731">
    <property type="term" value="F:dinitrosyl-iron complex binding"/>
    <property type="evidence" value="ECO:0007669"/>
    <property type="project" value="UniProtKB-UniRule"/>
</dbReference>
<evidence type="ECO:0000256" key="1">
    <source>
        <dbReference type="ARBA" id="ARBA00004496"/>
    </source>
</evidence>
<dbReference type="InterPro" id="IPR034768">
    <property type="entry name" value="4FE4S_WBL"/>
</dbReference>
<dbReference type="STRING" id="1196353.SAMN05444921_11317"/>
<dbReference type="GO" id="GO:0047134">
    <property type="term" value="F:protein-disulfide reductase [NAD(P)H] activity"/>
    <property type="evidence" value="ECO:0007669"/>
    <property type="project" value="TreeGrafter"/>
</dbReference>
<feature type="region of interest" description="Disordered" evidence="12">
    <location>
        <begin position="76"/>
        <end position="100"/>
    </location>
</feature>
<keyword evidence="3 11" id="KW-0004">4Fe-4S</keyword>
<dbReference type="PANTHER" id="PTHR38839">
    <property type="entry name" value="TRANSCRIPTIONAL REGULATOR WHID-RELATED"/>
    <property type="match status" value="1"/>
</dbReference>
<sequence length="100" mass="10613">MTASTQTPAAGLTTRPAAAGASTATPWREHAACRKHDPALFHPTTGESSNHAKRICTSCPVRTECLEHAITYGETGVWGGTTAGQRRAIRRAREARRAGS</sequence>
<comment type="PTM">
    <text evidence="11">The Fe-S cluster can be nitrosylated by nitric oxide (NO).</text>
</comment>
<dbReference type="GO" id="GO:0046872">
    <property type="term" value="F:metal ion binding"/>
    <property type="evidence" value="ECO:0007669"/>
    <property type="project" value="UniProtKB-KW"/>
</dbReference>
<proteinExistence type="inferred from homology"/>
<evidence type="ECO:0000313" key="14">
    <source>
        <dbReference type="EMBL" id="SDM76473.1"/>
    </source>
</evidence>
<organism evidence="14 15">
    <name type="scientific">Streptomyces wuyuanensis</name>
    <dbReference type="NCBI Taxonomy" id="1196353"/>
    <lineage>
        <taxon>Bacteria</taxon>
        <taxon>Bacillati</taxon>
        <taxon>Actinomycetota</taxon>
        <taxon>Actinomycetes</taxon>
        <taxon>Kitasatosporales</taxon>
        <taxon>Streptomycetaceae</taxon>
        <taxon>Streptomyces</taxon>
    </lineage>
</organism>
<keyword evidence="11" id="KW-0963">Cytoplasm</keyword>
<evidence type="ECO:0000256" key="8">
    <source>
        <dbReference type="ARBA" id="ARBA00023125"/>
    </source>
</evidence>
<evidence type="ECO:0000256" key="5">
    <source>
        <dbReference type="ARBA" id="ARBA00023004"/>
    </source>
</evidence>
<feature type="binding site" evidence="11">
    <location>
        <position position="33"/>
    </location>
    <ligand>
        <name>[4Fe-4S] cluster</name>
        <dbReference type="ChEBI" id="CHEBI:49883"/>
    </ligand>
</feature>
<feature type="compositionally biased region" description="Basic and acidic residues" evidence="12">
    <location>
        <begin position="91"/>
        <end position="100"/>
    </location>
</feature>
<dbReference type="RefSeq" id="WP_342029416.1">
    <property type="nucleotide sequence ID" value="NZ_FNHI01000013.1"/>
</dbReference>
<comment type="similarity">
    <text evidence="2 11">Belongs to the WhiB family.</text>
</comment>
<evidence type="ECO:0000256" key="10">
    <source>
        <dbReference type="ARBA" id="ARBA00023163"/>
    </source>
</evidence>
<dbReference type="AlphaFoldDB" id="A0A1G9VWH5"/>
<keyword evidence="5 11" id="KW-0408">Iron</keyword>
<dbReference type="Pfam" id="PF02467">
    <property type="entry name" value="Whib"/>
    <property type="match status" value="1"/>
</dbReference>
<dbReference type="GO" id="GO:0005737">
    <property type="term" value="C:cytoplasm"/>
    <property type="evidence" value="ECO:0007669"/>
    <property type="project" value="UniProtKB-SubCell"/>
</dbReference>
<dbReference type="InterPro" id="IPR003482">
    <property type="entry name" value="Whib"/>
</dbReference>
<dbReference type="GO" id="GO:0003677">
    <property type="term" value="F:DNA binding"/>
    <property type="evidence" value="ECO:0007669"/>
    <property type="project" value="UniProtKB-UniRule"/>
</dbReference>
<comment type="PTM">
    <text evidence="11">Upon Fe-S cluster removal intramolecular disulfide bonds are formed.</text>
</comment>
<feature type="binding site" evidence="11">
    <location>
        <position position="56"/>
    </location>
    <ligand>
        <name>[4Fe-4S] cluster</name>
        <dbReference type="ChEBI" id="CHEBI:49883"/>
    </ligand>
</feature>
<feature type="binding site" evidence="11">
    <location>
        <position position="65"/>
    </location>
    <ligand>
        <name>[4Fe-4S] cluster</name>
        <dbReference type="ChEBI" id="CHEBI:49883"/>
    </ligand>
</feature>
<gene>
    <name evidence="11" type="primary">whiB</name>
    <name evidence="14" type="ORF">SAMN05444921_11317</name>
</gene>
<feature type="region of interest" description="Disordered" evidence="12">
    <location>
        <begin position="1"/>
        <end position="28"/>
    </location>
</feature>
<evidence type="ECO:0000313" key="15">
    <source>
        <dbReference type="Proteomes" id="UP000199063"/>
    </source>
</evidence>
<dbReference type="GO" id="GO:0045454">
    <property type="term" value="P:cell redox homeostasis"/>
    <property type="evidence" value="ECO:0007669"/>
    <property type="project" value="TreeGrafter"/>
</dbReference>
<name>A0A1G9VWH5_9ACTN</name>
<keyword evidence="10 11" id="KW-0804">Transcription</keyword>
<dbReference type="EMBL" id="FNHI01000013">
    <property type="protein sequence ID" value="SDM76473.1"/>
    <property type="molecule type" value="Genomic_DNA"/>
</dbReference>
<keyword evidence="15" id="KW-1185">Reference proteome</keyword>
<accession>A0A1G9VWH5</accession>
<evidence type="ECO:0000256" key="4">
    <source>
        <dbReference type="ARBA" id="ARBA00022723"/>
    </source>
</evidence>
<evidence type="ECO:0000256" key="3">
    <source>
        <dbReference type="ARBA" id="ARBA00022485"/>
    </source>
</evidence>
<feature type="domain" description="4Fe-4S Wbl-type" evidence="13">
    <location>
        <begin position="32"/>
        <end position="88"/>
    </location>
</feature>
<evidence type="ECO:0000259" key="13">
    <source>
        <dbReference type="PROSITE" id="PS51674"/>
    </source>
</evidence>
<evidence type="ECO:0000256" key="7">
    <source>
        <dbReference type="ARBA" id="ARBA00023015"/>
    </source>
</evidence>
<protein>
    <recommendedName>
        <fullName evidence="11">Transcriptional regulator WhiB</fullName>
    </recommendedName>
</protein>
<comment type="cofactor">
    <cofactor evidence="11">
        <name>[4Fe-4S] cluster</name>
        <dbReference type="ChEBI" id="CHEBI:49883"/>
    </cofactor>
    <text evidence="11">Binds 1 [4Fe-4S] cluster per subunit. Following nitrosylation of the [4Fe-4S] cluster binds 1 [4Fe-8(NO)] cluster per subunit.</text>
</comment>
<feature type="binding site" evidence="11">
    <location>
        <position position="59"/>
    </location>
    <ligand>
        <name>[4Fe-4S] cluster</name>
        <dbReference type="ChEBI" id="CHEBI:49883"/>
    </ligand>
</feature>
<comment type="function">
    <text evidence="11">Acts as a transcriptional regulator. Probably redox-responsive. The apo- but not holo-form probably binds DNA.</text>
</comment>
<dbReference type="GeneID" id="40831204"/>
<keyword evidence="7 11" id="KW-0805">Transcription regulation</keyword>